<dbReference type="SMART" id="SM00408">
    <property type="entry name" value="IGc2"/>
    <property type="match status" value="1"/>
</dbReference>
<proteinExistence type="predicted"/>
<feature type="domain" description="Ig-like" evidence="3">
    <location>
        <begin position="69"/>
        <end position="158"/>
    </location>
</feature>
<protein>
    <recommendedName>
        <fullName evidence="3">Ig-like domain-containing protein</fullName>
    </recommendedName>
</protein>
<keyword evidence="1" id="KW-0677">Repeat</keyword>
<dbReference type="EMBL" id="OC316693">
    <property type="protein sequence ID" value="CAD7393334.1"/>
    <property type="molecule type" value="Genomic_DNA"/>
</dbReference>
<dbReference type="InterPro" id="IPR013783">
    <property type="entry name" value="Ig-like_fold"/>
</dbReference>
<dbReference type="PANTHER" id="PTHR44170">
    <property type="entry name" value="PROTEIN SIDEKICK"/>
    <property type="match status" value="1"/>
</dbReference>
<evidence type="ECO:0000256" key="2">
    <source>
        <dbReference type="ARBA" id="ARBA00023157"/>
    </source>
</evidence>
<dbReference type="AlphaFoldDB" id="A0A7R9CAW6"/>
<dbReference type="InterPro" id="IPR007110">
    <property type="entry name" value="Ig-like_dom"/>
</dbReference>
<dbReference type="InterPro" id="IPR003598">
    <property type="entry name" value="Ig_sub2"/>
</dbReference>
<dbReference type="PANTHER" id="PTHR44170:SF56">
    <property type="entry name" value="FIBRONECTIN TYPE-III DOMAIN-CONTAINING PROTEIN"/>
    <property type="match status" value="1"/>
</dbReference>
<dbReference type="Gene3D" id="2.60.40.10">
    <property type="entry name" value="Immunoglobulins"/>
    <property type="match status" value="2"/>
</dbReference>
<dbReference type="SUPFAM" id="SSF48726">
    <property type="entry name" value="Immunoglobulin"/>
    <property type="match status" value="1"/>
</dbReference>
<dbReference type="GO" id="GO:0098609">
    <property type="term" value="P:cell-cell adhesion"/>
    <property type="evidence" value="ECO:0007669"/>
    <property type="project" value="TreeGrafter"/>
</dbReference>
<dbReference type="PROSITE" id="PS50835">
    <property type="entry name" value="IG_LIKE"/>
    <property type="match status" value="1"/>
</dbReference>
<gene>
    <name evidence="4" type="ORF">TCEB3V08_LOCUS1307</name>
</gene>
<keyword evidence="2" id="KW-1015">Disulfide bond</keyword>
<name>A0A7R9CAW6_TIMCR</name>
<sequence>MTESKMLDPRRLLNLTSNEYLAKLTEKPPRANPTEIRTSISPSSAVELNTTIALANYATEAAASSSVGPTFLKEPPARIDFANDTGARVDCSAGGSPPPNISWQLGDGKSVVGIPQTTELLSNGSLLFLPFRPSGYRHDVHAATYRCVAANSVGRILSRDVRVRAVVLQYYEVQVYYNKNVVRGNTAVLKCTIPSFVREYITVTSWVQDSSFNIYPSTKGDTLRAD</sequence>
<organism evidence="4">
    <name type="scientific">Timema cristinae</name>
    <name type="common">Walking stick</name>
    <dbReference type="NCBI Taxonomy" id="61476"/>
    <lineage>
        <taxon>Eukaryota</taxon>
        <taxon>Metazoa</taxon>
        <taxon>Ecdysozoa</taxon>
        <taxon>Arthropoda</taxon>
        <taxon>Hexapoda</taxon>
        <taxon>Insecta</taxon>
        <taxon>Pterygota</taxon>
        <taxon>Neoptera</taxon>
        <taxon>Polyneoptera</taxon>
        <taxon>Phasmatodea</taxon>
        <taxon>Timematodea</taxon>
        <taxon>Timematoidea</taxon>
        <taxon>Timematidae</taxon>
        <taxon>Timema</taxon>
    </lineage>
</organism>
<evidence type="ECO:0000259" key="3">
    <source>
        <dbReference type="PROSITE" id="PS50835"/>
    </source>
</evidence>
<evidence type="ECO:0000313" key="4">
    <source>
        <dbReference type="EMBL" id="CAD7393334.1"/>
    </source>
</evidence>
<evidence type="ECO:0000256" key="1">
    <source>
        <dbReference type="ARBA" id="ARBA00022737"/>
    </source>
</evidence>
<accession>A0A7R9CAW6</accession>
<reference evidence="4" key="1">
    <citation type="submission" date="2020-11" db="EMBL/GenBank/DDBJ databases">
        <authorList>
            <person name="Tran Van P."/>
        </authorList>
    </citation>
    <scope>NUCLEOTIDE SEQUENCE</scope>
</reference>
<dbReference type="InterPro" id="IPR036179">
    <property type="entry name" value="Ig-like_dom_sf"/>
</dbReference>